<dbReference type="Proteomes" id="UP001597373">
    <property type="component" value="Unassembled WGS sequence"/>
</dbReference>
<protein>
    <submittedName>
        <fullName evidence="2">Uncharacterized protein</fullName>
    </submittedName>
</protein>
<accession>A0ABW5DEW6</accession>
<proteinExistence type="predicted"/>
<keyword evidence="1" id="KW-0732">Signal</keyword>
<evidence type="ECO:0000313" key="3">
    <source>
        <dbReference type="Proteomes" id="UP001597373"/>
    </source>
</evidence>
<organism evidence="2 3">
    <name type="scientific">Chelativorans composti</name>
    <dbReference type="NCBI Taxonomy" id="768533"/>
    <lineage>
        <taxon>Bacteria</taxon>
        <taxon>Pseudomonadati</taxon>
        <taxon>Pseudomonadota</taxon>
        <taxon>Alphaproteobacteria</taxon>
        <taxon>Hyphomicrobiales</taxon>
        <taxon>Phyllobacteriaceae</taxon>
        <taxon>Chelativorans</taxon>
    </lineage>
</organism>
<dbReference type="RefSeq" id="WP_345098732.1">
    <property type="nucleotide sequence ID" value="NZ_BAABGS010000018.1"/>
</dbReference>
<sequence>MDRLARSALGLAILVPAVSVSMPGTAVTQAEICAPRAELAEQLEMQFAETQRAIGLLATDRLMEIFTSAEGSWTILSTDVNGVSCLIAAGEAWDDVSGARLVGEGV</sequence>
<comment type="caution">
    <text evidence="2">The sequence shown here is derived from an EMBL/GenBank/DDBJ whole genome shotgun (WGS) entry which is preliminary data.</text>
</comment>
<keyword evidence="3" id="KW-1185">Reference proteome</keyword>
<name>A0ABW5DEW6_9HYPH</name>
<dbReference type="EMBL" id="JBHUIR010000020">
    <property type="protein sequence ID" value="MFD2259250.1"/>
    <property type="molecule type" value="Genomic_DNA"/>
</dbReference>
<reference evidence="3" key="1">
    <citation type="journal article" date="2019" name="Int. J. Syst. Evol. Microbiol.">
        <title>The Global Catalogue of Microorganisms (GCM) 10K type strain sequencing project: providing services to taxonomists for standard genome sequencing and annotation.</title>
        <authorList>
            <consortium name="The Broad Institute Genomics Platform"/>
            <consortium name="The Broad Institute Genome Sequencing Center for Infectious Disease"/>
            <person name="Wu L."/>
            <person name="Ma J."/>
        </authorList>
    </citation>
    <scope>NUCLEOTIDE SEQUENCE [LARGE SCALE GENOMIC DNA]</scope>
    <source>
        <strain evidence="3">KCTC 23707</strain>
    </source>
</reference>
<gene>
    <name evidence="2" type="ORF">ACFSMZ_05675</name>
</gene>
<feature type="signal peptide" evidence="1">
    <location>
        <begin position="1"/>
        <end position="26"/>
    </location>
</feature>
<feature type="chain" id="PRO_5045222345" evidence="1">
    <location>
        <begin position="27"/>
        <end position="106"/>
    </location>
</feature>
<evidence type="ECO:0000256" key="1">
    <source>
        <dbReference type="SAM" id="SignalP"/>
    </source>
</evidence>
<evidence type="ECO:0000313" key="2">
    <source>
        <dbReference type="EMBL" id="MFD2259250.1"/>
    </source>
</evidence>